<gene>
    <name evidence="2" type="ORF">FAA86_02425</name>
</gene>
<dbReference type="PANTHER" id="PTHR34818">
    <property type="entry name" value="PROTEIN BLI-3"/>
    <property type="match status" value="1"/>
</dbReference>
<evidence type="ECO:0000313" key="2">
    <source>
        <dbReference type="EMBL" id="THV39238.1"/>
    </source>
</evidence>
<dbReference type="EMBL" id="STGU01000001">
    <property type="protein sequence ID" value="THV39238.1"/>
    <property type="molecule type" value="Genomic_DNA"/>
</dbReference>
<dbReference type="InterPro" id="IPR052917">
    <property type="entry name" value="Stress-Dev_Protein"/>
</dbReference>
<dbReference type="RefSeq" id="WP_113458491.1">
    <property type="nucleotide sequence ID" value="NZ_STGU01000001.1"/>
</dbReference>
<dbReference type="Pfam" id="PF16242">
    <property type="entry name" value="Pyrid_ox_like"/>
    <property type="match status" value="1"/>
</dbReference>
<protein>
    <submittedName>
        <fullName evidence="2">General stress protein</fullName>
    </submittedName>
</protein>
<dbReference type="InterPro" id="IPR038725">
    <property type="entry name" value="YdaG_split_barrel_FMN-bd"/>
</dbReference>
<dbReference type="Gene3D" id="2.30.110.10">
    <property type="entry name" value="Electron Transport, Fmn-binding Protein, Chain A"/>
    <property type="match status" value="1"/>
</dbReference>
<evidence type="ECO:0000313" key="3">
    <source>
        <dbReference type="Proteomes" id="UP000307378"/>
    </source>
</evidence>
<comment type="caution">
    <text evidence="2">The sequence shown here is derived from an EMBL/GenBank/DDBJ whole genome shotgun (WGS) entry which is preliminary data.</text>
</comment>
<sequence>MASFTEAKENPVEQLWDEIDDIHAGMLGLMGGNMHMQPMAPNADRKRNAIWFFTKTDSHLVQALRPGSRAHFCVVGKDHDYHACLAGTLTENKDPAKIDEYWNSVVAAWYEGGKSDPKLTLLELKLDDGEIWASTDSSLKFGWEIAKANMSDEKMPDVGVHREVRFA</sequence>
<name>A0A4S8Q505_9HYPH</name>
<dbReference type="AlphaFoldDB" id="A0A4S8Q505"/>
<evidence type="ECO:0000259" key="1">
    <source>
        <dbReference type="Pfam" id="PF16242"/>
    </source>
</evidence>
<dbReference type="InterPro" id="IPR012349">
    <property type="entry name" value="Split_barrel_FMN-bd"/>
</dbReference>
<reference evidence="2 3" key="1">
    <citation type="submission" date="2019-04" db="EMBL/GenBank/DDBJ databases">
        <title>genome sequence of strain W3.</title>
        <authorList>
            <person name="Gao J."/>
            <person name="Sun J."/>
        </authorList>
    </citation>
    <scope>NUCLEOTIDE SEQUENCE [LARGE SCALE GENOMIC DNA]</scope>
    <source>
        <strain evidence="2 3">W3</strain>
    </source>
</reference>
<dbReference type="SUPFAM" id="SSF50475">
    <property type="entry name" value="FMN-binding split barrel"/>
    <property type="match status" value="1"/>
</dbReference>
<dbReference type="Proteomes" id="UP000307378">
    <property type="component" value="Unassembled WGS sequence"/>
</dbReference>
<feature type="domain" description="General stress protein FMN-binding split barrel" evidence="1">
    <location>
        <begin position="11"/>
        <end position="154"/>
    </location>
</feature>
<accession>A0A4S8Q505</accession>
<organism evidence="2 3">
    <name type="scientific">Rhizobium rosettiformans W3</name>
    <dbReference type="NCBI Taxonomy" id="538378"/>
    <lineage>
        <taxon>Bacteria</taxon>
        <taxon>Pseudomonadati</taxon>
        <taxon>Pseudomonadota</taxon>
        <taxon>Alphaproteobacteria</taxon>
        <taxon>Hyphomicrobiales</taxon>
        <taxon>Rhizobiaceae</taxon>
        <taxon>Rhizobium/Agrobacterium group</taxon>
        <taxon>Rhizobium</taxon>
    </lineage>
</organism>
<dbReference type="PANTHER" id="PTHR34818:SF1">
    <property type="entry name" value="PROTEIN BLI-3"/>
    <property type="match status" value="1"/>
</dbReference>
<proteinExistence type="predicted"/>